<comment type="caution">
    <text evidence="3">The sequence shown here is derived from an EMBL/GenBank/DDBJ whole genome shotgun (WGS) entry which is preliminary data.</text>
</comment>
<evidence type="ECO:0000256" key="2">
    <source>
        <dbReference type="SAM" id="MobiDB-lite"/>
    </source>
</evidence>
<feature type="compositionally biased region" description="Polar residues" evidence="2">
    <location>
        <begin position="853"/>
        <end position="868"/>
    </location>
</feature>
<dbReference type="InParanoid" id="A0A1Z5JFQ9"/>
<dbReference type="OrthoDB" id="42195at2759"/>
<organism evidence="3 4">
    <name type="scientific">Fistulifera solaris</name>
    <name type="common">Oleaginous diatom</name>
    <dbReference type="NCBI Taxonomy" id="1519565"/>
    <lineage>
        <taxon>Eukaryota</taxon>
        <taxon>Sar</taxon>
        <taxon>Stramenopiles</taxon>
        <taxon>Ochrophyta</taxon>
        <taxon>Bacillariophyta</taxon>
        <taxon>Bacillariophyceae</taxon>
        <taxon>Bacillariophycidae</taxon>
        <taxon>Naviculales</taxon>
        <taxon>Naviculaceae</taxon>
        <taxon>Fistulifera</taxon>
    </lineage>
</organism>
<proteinExistence type="predicted"/>
<evidence type="ECO:0000313" key="4">
    <source>
        <dbReference type="Proteomes" id="UP000198406"/>
    </source>
</evidence>
<dbReference type="EMBL" id="BDSP01000055">
    <property type="protein sequence ID" value="GAX12857.1"/>
    <property type="molecule type" value="Genomic_DNA"/>
</dbReference>
<keyword evidence="4" id="KW-1185">Reference proteome</keyword>
<reference evidence="3 4" key="1">
    <citation type="journal article" date="2015" name="Plant Cell">
        <title>Oil accumulation by the oleaginous diatom Fistulifera solaris as revealed by the genome and transcriptome.</title>
        <authorList>
            <person name="Tanaka T."/>
            <person name="Maeda Y."/>
            <person name="Veluchamy A."/>
            <person name="Tanaka M."/>
            <person name="Abida H."/>
            <person name="Marechal E."/>
            <person name="Bowler C."/>
            <person name="Muto M."/>
            <person name="Sunaga Y."/>
            <person name="Tanaka M."/>
            <person name="Yoshino T."/>
            <person name="Taniguchi T."/>
            <person name="Fukuda Y."/>
            <person name="Nemoto M."/>
            <person name="Matsumoto M."/>
            <person name="Wong P.S."/>
            <person name="Aburatani S."/>
            <person name="Fujibuchi W."/>
        </authorList>
    </citation>
    <scope>NUCLEOTIDE SEQUENCE [LARGE SCALE GENOMIC DNA]</scope>
    <source>
        <strain evidence="3 4">JPCC DA0580</strain>
    </source>
</reference>
<evidence type="ECO:0000313" key="3">
    <source>
        <dbReference type="EMBL" id="GAX12857.1"/>
    </source>
</evidence>
<feature type="compositionally biased region" description="Basic and acidic residues" evidence="2">
    <location>
        <begin position="952"/>
        <end position="976"/>
    </location>
</feature>
<protein>
    <recommendedName>
        <fullName evidence="5">EF-hand domain-containing protein</fullName>
    </recommendedName>
</protein>
<sequence length="1094" mass="121773">MFDYSQILAATEAETAASSVVLHRRALEQLQDSLAQIPLQQQTAYREALVRCPQLVKTESDPMQFLIFADFDIWNAATRIVTYWEKRKELFGERAFLPVLDLSGNGALTGEDLRLFSTGSFQLTAEDTVVVDRSLEPDGVDFSIESAIRRDFFILQLLSRHRVNALRGKGYQFVIHFRTSKRTESRVASKTMELSTKAFPAHLKAIHLVLDADAHLGFVENSFLFFRMWQVIPCHFGVHHCGTPAQALVKLIPHGILASALPPALGGSYQSSVEFPRFLAKFGFVATATTSSIVNPKSDDRFCALKCLHEAICLLPESEKAAYVEATRRASELVETESPPLRFLDFDDFNFAAAAIRLCNYWKYRVEMFEDRAFLPMTINGAMGPDGEMALEIIFCPSGWSVFTEFCCKFLVRMFTTLFGGDQNVHFSVGVEAQEEMHRTFEALGVTREGLPKKAGGQDGPMEFLASQRLEEGDVSVTNVEVTSSAIKAMRTALALIPDENKVAYLEALDKSPELSEQESLWESFLRFTGCNATKAASMYAKYWEVRKDLFGNRAFLPLNQSFEGALERKDVTVLQTGYLMQLPCVKSGESVLYCDGTKLQKSTSSLSRARCKFYMLSIMSENVISQMKGFNLLYFWSDPSFDRVFKEHFVDTILPVMPVRVHQVHILGLDLCPADVFVESSMEARLNTTKSALDFQHVLGAPAVKTHVGTSREDLLQNLLDYGYLRESLPKALFGRLGFDDFVKWQELRVRYEWGLFTNSREEELSARYLIPRNKLLLHEDESDKVERKRRMTIILSRRKRERERNSLETLQEEAMEQTERNPNTRLSFTMKFKLIALVSVFGVALAAEGTFSDSGTGSKDSLSTDDPATIPPSDLATDISGLGLALSDPMTGTPLETGSPSETSYPSETSTPTETEPPVDTGDEDVDVPDVNVPVVDVSDPTSDATTDSKPSKDMSTNHHNDDKDDTKSSKDDSGSSGLTCGTCSAETPGDCVSWIYAPTFSDYRVFNFICGCANRITPESQCLRFADDGIADVEEFAVNECGVHLRCDVVDFDPEPGSHSCTGICPVGFGCFARCSTSCAYNIACTVIKTV</sequence>
<feature type="compositionally biased region" description="Low complexity" evidence="2">
    <location>
        <begin position="931"/>
        <end position="951"/>
    </location>
</feature>
<dbReference type="AlphaFoldDB" id="A0A1Z5JFQ9"/>
<accession>A0A1Z5JFQ9</accession>
<gene>
    <name evidence="3" type="ORF">FisN_15Hh341</name>
</gene>
<evidence type="ECO:0000256" key="1">
    <source>
        <dbReference type="SAM" id="Coils"/>
    </source>
</evidence>
<keyword evidence="1" id="KW-0175">Coiled coil</keyword>
<feature type="coiled-coil region" evidence="1">
    <location>
        <begin position="795"/>
        <end position="822"/>
    </location>
</feature>
<name>A0A1Z5JFQ9_FISSO</name>
<dbReference type="Proteomes" id="UP000198406">
    <property type="component" value="Unassembled WGS sequence"/>
</dbReference>
<feature type="region of interest" description="Disordered" evidence="2">
    <location>
        <begin position="852"/>
        <end position="981"/>
    </location>
</feature>
<evidence type="ECO:0008006" key="5">
    <source>
        <dbReference type="Google" id="ProtNLM"/>
    </source>
</evidence>
<feature type="compositionally biased region" description="Low complexity" evidence="2">
    <location>
        <begin position="898"/>
        <end position="920"/>
    </location>
</feature>